<evidence type="ECO:0000256" key="10">
    <source>
        <dbReference type="SAM" id="MobiDB-lite"/>
    </source>
</evidence>
<evidence type="ECO:0000256" key="6">
    <source>
        <dbReference type="ARBA" id="ARBA00023316"/>
    </source>
</evidence>
<evidence type="ECO:0000256" key="11">
    <source>
        <dbReference type="SAM" id="SignalP"/>
    </source>
</evidence>
<evidence type="ECO:0000256" key="1">
    <source>
        <dbReference type="ARBA" id="ARBA00007164"/>
    </source>
</evidence>
<feature type="active site" description="Proton acceptor" evidence="7">
    <location>
        <position position="68"/>
    </location>
</feature>
<dbReference type="PANTHER" id="PTHR21581:SF6">
    <property type="entry name" value="TRAFFICKING PROTEIN PARTICLE COMPLEX SUBUNIT 12"/>
    <property type="match status" value="1"/>
</dbReference>
<evidence type="ECO:0000313" key="13">
    <source>
        <dbReference type="EMBL" id="GGG51903.1"/>
    </source>
</evidence>
<dbReference type="Pfam" id="PF00768">
    <property type="entry name" value="Peptidase_S11"/>
    <property type="match status" value="1"/>
</dbReference>
<comment type="similarity">
    <text evidence="1 9">Belongs to the peptidase S11 family.</text>
</comment>
<evidence type="ECO:0000256" key="3">
    <source>
        <dbReference type="ARBA" id="ARBA00022801"/>
    </source>
</evidence>
<keyword evidence="3" id="KW-0378">Hydrolase</keyword>
<dbReference type="Gene3D" id="3.40.710.10">
    <property type="entry name" value="DD-peptidase/beta-lactamase superfamily"/>
    <property type="match status" value="1"/>
</dbReference>
<feature type="active site" description="Acyl-ester intermediate" evidence="7">
    <location>
        <position position="65"/>
    </location>
</feature>
<comment type="caution">
    <text evidence="13">The sequence shown here is derived from an EMBL/GenBank/DDBJ whole genome shotgun (WGS) entry which is preliminary data.</text>
</comment>
<keyword evidence="4" id="KW-0133">Cell shape</keyword>
<name>A0A8J3ED32_9PROT</name>
<dbReference type="GO" id="GO:0071555">
    <property type="term" value="P:cell wall organization"/>
    <property type="evidence" value="ECO:0007669"/>
    <property type="project" value="UniProtKB-KW"/>
</dbReference>
<evidence type="ECO:0000256" key="9">
    <source>
        <dbReference type="RuleBase" id="RU004016"/>
    </source>
</evidence>
<organism evidence="13 14">
    <name type="scientific">Caldovatus sediminis</name>
    <dbReference type="NCBI Taxonomy" id="2041189"/>
    <lineage>
        <taxon>Bacteria</taxon>
        <taxon>Pseudomonadati</taxon>
        <taxon>Pseudomonadota</taxon>
        <taxon>Alphaproteobacteria</taxon>
        <taxon>Acetobacterales</taxon>
        <taxon>Roseomonadaceae</taxon>
        <taxon>Caldovatus</taxon>
    </lineage>
</organism>
<keyword evidence="6" id="KW-0961">Cell wall biogenesis/degradation</keyword>
<feature type="compositionally biased region" description="Low complexity" evidence="10">
    <location>
        <begin position="343"/>
        <end position="367"/>
    </location>
</feature>
<dbReference type="GO" id="GO:0008360">
    <property type="term" value="P:regulation of cell shape"/>
    <property type="evidence" value="ECO:0007669"/>
    <property type="project" value="UniProtKB-KW"/>
</dbReference>
<dbReference type="Proteomes" id="UP000597507">
    <property type="component" value="Unassembled WGS sequence"/>
</dbReference>
<reference evidence="13 14" key="1">
    <citation type="journal article" date="2014" name="Int. J. Syst. Evol. Microbiol.">
        <title>Complete genome sequence of Corynebacterium casei LMG S-19264T (=DSM 44701T), isolated from a smear-ripened cheese.</title>
        <authorList>
            <consortium name="US DOE Joint Genome Institute (JGI-PGF)"/>
            <person name="Walter F."/>
            <person name="Albersmeier A."/>
            <person name="Kalinowski J."/>
            <person name="Ruckert C."/>
        </authorList>
    </citation>
    <scope>NUCLEOTIDE SEQUENCE [LARGE SCALE GENOMIC DNA]</scope>
    <source>
        <strain evidence="13 14">CGMCC 1.16330</strain>
    </source>
</reference>
<keyword evidence="14" id="KW-1185">Reference proteome</keyword>
<evidence type="ECO:0000259" key="12">
    <source>
        <dbReference type="Pfam" id="PF00768"/>
    </source>
</evidence>
<dbReference type="PRINTS" id="PR00725">
    <property type="entry name" value="DADACBPTASE1"/>
</dbReference>
<feature type="compositionally biased region" description="Low complexity" evidence="10">
    <location>
        <begin position="304"/>
        <end position="323"/>
    </location>
</feature>
<accession>A0A8J3ED32</accession>
<feature type="compositionally biased region" description="Low complexity" evidence="10">
    <location>
        <begin position="386"/>
        <end position="423"/>
    </location>
</feature>
<dbReference type="InterPro" id="IPR001967">
    <property type="entry name" value="Peptidase_S11_N"/>
</dbReference>
<keyword evidence="5" id="KW-0573">Peptidoglycan synthesis</keyword>
<keyword evidence="2 11" id="KW-0732">Signal</keyword>
<dbReference type="InterPro" id="IPR012338">
    <property type="entry name" value="Beta-lactam/transpept-like"/>
</dbReference>
<dbReference type="InterPro" id="IPR018044">
    <property type="entry name" value="Peptidase_S11"/>
</dbReference>
<evidence type="ECO:0000256" key="8">
    <source>
        <dbReference type="PIRSR" id="PIRSR618044-2"/>
    </source>
</evidence>
<gene>
    <name evidence="13" type="ORF">GCM10010964_43860</name>
</gene>
<proteinExistence type="inferred from homology"/>
<sequence>MRFIRAACRHGLAAAAALAVAFGLPGGGSARAQIGSDRYAAIVVDAGSGTALIAAHADAPRHPASLTKMMTLYMVFEALREGRLSLSTPITISAEAAARPPSKLGLPPGSRITVEQAILALVTKSANDVAAAVGEHLSGGSEARFAQMMTLRARSLGMTRTTFRNASGLPDPDQVTTARDMALLGRRLMHDFPERFAYFSTPSFSFRGRPLRNHNRLLLEYEGVDGIKTGYVHASGFNLVASARRDGVRLIAAVFGGATGRERDHHVMALLDQGFARMGVAERPQTGTNSLVAGRLPQTMGAARAAAATQQRGGARASAARAGVVRTTSAAARRPAGTRAIQARRPSGPEARAAARPATASAAPQRRGTARAATPSRRQVEQGDTSSGTAARAGAATTRPRQAGAAPARQAPAATSATPRPAQAGGGRSAPRG</sequence>
<feature type="signal peptide" evidence="11">
    <location>
        <begin position="1"/>
        <end position="32"/>
    </location>
</feature>
<dbReference type="SUPFAM" id="SSF56601">
    <property type="entry name" value="beta-lactamase/transpeptidase-like"/>
    <property type="match status" value="1"/>
</dbReference>
<feature type="chain" id="PRO_5035165092" description="Peptidase S11 D-alanyl-D-alanine carboxypeptidase A N-terminal domain-containing protein" evidence="11">
    <location>
        <begin position="33"/>
        <end position="433"/>
    </location>
</feature>
<feature type="region of interest" description="Disordered" evidence="10">
    <location>
        <begin position="304"/>
        <end position="433"/>
    </location>
</feature>
<evidence type="ECO:0000256" key="2">
    <source>
        <dbReference type="ARBA" id="ARBA00022729"/>
    </source>
</evidence>
<dbReference type="RefSeq" id="WP_188904223.1">
    <property type="nucleotide sequence ID" value="NZ_BMKS01000026.1"/>
</dbReference>
<feature type="binding site" evidence="8">
    <location>
        <position position="228"/>
    </location>
    <ligand>
        <name>substrate</name>
    </ligand>
</feature>
<dbReference type="GO" id="GO:0006508">
    <property type="term" value="P:proteolysis"/>
    <property type="evidence" value="ECO:0007669"/>
    <property type="project" value="InterPro"/>
</dbReference>
<dbReference type="GO" id="GO:0009002">
    <property type="term" value="F:serine-type D-Ala-D-Ala carboxypeptidase activity"/>
    <property type="evidence" value="ECO:0007669"/>
    <property type="project" value="InterPro"/>
</dbReference>
<feature type="domain" description="Peptidase S11 D-alanyl-D-alanine carboxypeptidase A N-terminal" evidence="12">
    <location>
        <begin position="40"/>
        <end position="258"/>
    </location>
</feature>
<evidence type="ECO:0000313" key="14">
    <source>
        <dbReference type="Proteomes" id="UP000597507"/>
    </source>
</evidence>
<evidence type="ECO:0000256" key="5">
    <source>
        <dbReference type="ARBA" id="ARBA00022984"/>
    </source>
</evidence>
<evidence type="ECO:0000256" key="7">
    <source>
        <dbReference type="PIRSR" id="PIRSR618044-1"/>
    </source>
</evidence>
<feature type="compositionally biased region" description="Gly residues" evidence="10">
    <location>
        <begin position="424"/>
        <end position="433"/>
    </location>
</feature>
<evidence type="ECO:0000256" key="4">
    <source>
        <dbReference type="ARBA" id="ARBA00022960"/>
    </source>
</evidence>
<dbReference type="EMBL" id="BMKS01000026">
    <property type="protein sequence ID" value="GGG51903.1"/>
    <property type="molecule type" value="Genomic_DNA"/>
</dbReference>
<dbReference type="AlphaFoldDB" id="A0A8J3ED32"/>
<dbReference type="PANTHER" id="PTHR21581">
    <property type="entry name" value="D-ALANYL-D-ALANINE CARBOXYPEPTIDASE"/>
    <property type="match status" value="1"/>
</dbReference>
<feature type="active site" evidence="7">
    <location>
        <position position="125"/>
    </location>
</feature>
<dbReference type="GO" id="GO:0009252">
    <property type="term" value="P:peptidoglycan biosynthetic process"/>
    <property type="evidence" value="ECO:0007669"/>
    <property type="project" value="UniProtKB-KW"/>
</dbReference>
<protein>
    <recommendedName>
        <fullName evidence="12">Peptidase S11 D-alanyl-D-alanine carboxypeptidase A N-terminal domain-containing protein</fullName>
    </recommendedName>
</protein>